<feature type="domain" description="HTH cro/C1-type" evidence="2">
    <location>
        <begin position="17"/>
        <end position="76"/>
    </location>
</feature>
<evidence type="ECO:0000259" key="2">
    <source>
        <dbReference type="PROSITE" id="PS50943"/>
    </source>
</evidence>
<dbReference type="EMBL" id="JAANGI010000001">
    <property type="protein sequence ID" value="MBT8590920.1"/>
    <property type="molecule type" value="Genomic_DNA"/>
</dbReference>
<feature type="compositionally biased region" description="Low complexity" evidence="1">
    <location>
        <begin position="172"/>
        <end position="194"/>
    </location>
</feature>
<comment type="caution">
    <text evidence="3">The sequence shown here is derived from an EMBL/GenBank/DDBJ whole genome shotgun (WGS) entry which is preliminary data.</text>
</comment>
<sequence length="334" mass="35149">MKVKNTIPEIRKEVFVKAREALGLSVQELSGKACLSVRQIQQIENGEHNSFYSPNIKFTAAKKVAQLLDLQTEEAFDFGDLVSQLPIEVQEAKPSPAVVEEKPKTKTPEPASNIKVESAALAKSIQQKKPASSSPDKKPWLPILAFIAIAGFAFLSLRPSLFGTASETAQAPAEEVKAEAPVSPAEPSAQAAPEKAAEPTPTPTLTPTPAVVAAPVAVASTPSATECPMADSNVASYKTDAPKKSADMVYLVAKTPQVVCVLDATGKSQSKQLEPGIGASIYGKAPLKVLTAGLSQVDLYFQGVKVRPGNAGNTILLEPAPLSAAKNDSDSELR</sequence>
<dbReference type="InterPro" id="IPR001387">
    <property type="entry name" value="Cro/C1-type_HTH"/>
</dbReference>
<dbReference type="Pfam" id="PF13413">
    <property type="entry name" value="HTH_25"/>
    <property type="match status" value="1"/>
</dbReference>
<reference evidence="3" key="1">
    <citation type="journal article" date="2021" name="Genome Biol. Evol.">
        <title>Continental-Scale Gene Flow Prevents Allopatric Divergence of Pelagic Freshwater Bacteria.</title>
        <authorList>
            <person name="Hoetzinger M."/>
            <person name="Pitt A."/>
            <person name="Huemer A."/>
            <person name="Hahn M.W."/>
        </authorList>
    </citation>
    <scope>NUCLEOTIDE SEQUENCE</scope>
    <source>
        <strain evidence="3">AP-YLGG-20-G6</strain>
    </source>
</reference>
<dbReference type="Gene3D" id="1.10.260.40">
    <property type="entry name" value="lambda repressor-like DNA-binding domains"/>
    <property type="match status" value="1"/>
</dbReference>
<evidence type="ECO:0000313" key="4">
    <source>
        <dbReference type="Proteomes" id="UP000762271"/>
    </source>
</evidence>
<dbReference type="Proteomes" id="UP000762271">
    <property type="component" value="Unassembled WGS sequence"/>
</dbReference>
<proteinExistence type="predicted"/>
<accession>A0AAE2YJZ5</accession>
<feature type="region of interest" description="Disordered" evidence="1">
    <location>
        <begin position="172"/>
        <end position="205"/>
    </location>
</feature>
<dbReference type="PROSITE" id="PS50943">
    <property type="entry name" value="HTH_CROC1"/>
    <property type="match status" value="1"/>
</dbReference>
<dbReference type="GO" id="GO:0003677">
    <property type="term" value="F:DNA binding"/>
    <property type="evidence" value="ECO:0007669"/>
    <property type="project" value="InterPro"/>
</dbReference>
<dbReference type="SUPFAM" id="SSF47413">
    <property type="entry name" value="lambda repressor-like DNA-binding domains"/>
    <property type="match status" value="1"/>
</dbReference>
<gene>
    <name evidence="3" type="ORF">G6693_03140</name>
</gene>
<dbReference type="SMART" id="SM00530">
    <property type="entry name" value="HTH_XRE"/>
    <property type="match status" value="1"/>
</dbReference>
<protein>
    <submittedName>
        <fullName evidence="3">Helix-turn-helix domain-containing protein</fullName>
    </submittedName>
</protein>
<feature type="region of interest" description="Disordered" evidence="1">
    <location>
        <begin position="93"/>
        <end position="115"/>
    </location>
</feature>
<dbReference type="CDD" id="cd00093">
    <property type="entry name" value="HTH_XRE"/>
    <property type="match status" value="1"/>
</dbReference>
<name>A0AAE2YJZ5_9BURK</name>
<dbReference type="InterPro" id="IPR010982">
    <property type="entry name" value="Lambda_DNA-bd_dom_sf"/>
</dbReference>
<dbReference type="AlphaFoldDB" id="A0AAE2YJZ5"/>
<organism evidence="3 4">
    <name type="scientific">Polynucleobacter paneuropaeus</name>
    <dbReference type="NCBI Taxonomy" id="2527775"/>
    <lineage>
        <taxon>Bacteria</taxon>
        <taxon>Pseudomonadati</taxon>
        <taxon>Pseudomonadota</taxon>
        <taxon>Betaproteobacteria</taxon>
        <taxon>Burkholderiales</taxon>
        <taxon>Burkholderiaceae</taxon>
        <taxon>Polynucleobacter</taxon>
    </lineage>
</organism>
<evidence type="ECO:0000256" key="1">
    <source>
        <dbReference type="SAM" id="MobiDB-lite"/>
    </source>
</evidence>
<evidence type="ECO:0000313" key="3">
    <source>
        <dbReference type="EMBL" id="MBT8590920.1"/>
    </source>
</evidence>